<dbReference type="RefSeq" id="XP_007535885.1">
    <property type="nucleotide sequence ID" value="XM_007535823.3"/>
</dbReference>
<dbReference type="Gene3D" id="3.40.50.300">
    <property type="entry name" value="P-loop containing nucleotide triphosphate hydrolases"/>
    <property type="match status" value="1"/>
</dbReference>
<dbReference type="GO" id="GO:0005525">
    <property type="term" value="F:GTP binding"/>
    <property type="evidence" value="ECO:0007669"/>
    <property type="project" value="UniProtKB-KW"/>
</dbReference>
<keyword evidence="5" id="KW-1185">Reference proteome</keyword>
<evidence type="ECO:0000256" key="2">
    <source>
        <dbReference type="ARBA" id="ARBA00022741"/>
    </source>
</evidence>
<sequence length="293" mass="33882">MAGYQDNDTLRILLVGKTGSGKSATGNTILGERVFDSRSTSFSVTKTCQKGSRKWQGKELLVVDTPGLFDTEDKFESTCREISRCVLYSSPGPHAILMVMQLNRYTEEEQKTTELIKTVFGQSVMNHTVILFTHKEDLEDTDLWDFIQEADVSLKSLIKECDNRVCAFSNKADRPEKEVQVQELVQLIEVMLCYNGGAYFSNALYKHIEERKKQWVETQEKIYDDQFMEEFKQAEKECAVRLQKEKEEVIASKKVYYDNLKKSLREQAEHGVLEDMFNMIKNLLSEIWNVFSK</sequence>
<evidence type="ECO:0000259" key="4">
    <source>
        <dbReference type="PROSITE" id="PS51720"/>
    </source>
</evidence>
<evidence type="ECO:0000313" key="5">
    <source>
        <dbReference type="Proteomes" id="UP001652624"/>
    </source>
</evidence>
<evidence type="ECO:0000313" key="6">
    <source>
        <dbReference type="RefSeq" id="XP_007535885.1"/>
    </source>
</evidence>
<keyword evidence="2" id="KW-0547">Nucleotide-binding</keyword>
<dbReference type="InParanoid" id="A0A1S3AJ60"/>
<reference evidence="6" key="1">
    <citation type="submission" date="2025-08" db="UniProtKB">
        <authorList>
            <consortium name="RefSeq"/>
        </authorList>
    </citation>
    <scope>IDENTIFICATION</scope>
</reference>
<dbReference type="PANTHER" id="PTHR10903">
    <property type="entry name" value="GTPASE, IMAP FAMILY MEMBER-RELATED"/>
    <property type="match status" value="1"/>
</dbReference>
<organism evidence="5 6">
    <name type="scientific">Erinaceus europaeus</name>
    <name type="common">Western European hedgehog</name>
    <dbReference type="NCBI Taxonomy" id="9365"/>
    <lineage>
        <taxon>Eukaryota</taxon>
        <taxon>Metazoa</taxon>
        <taxon>Chordata</taxon>
        <taxon>Craniata</taxon>
        <taxon>Vertebrata</taxon>
        <taxon>Euteleostomi</taxon>
        <taxon>Mammalia</taxon>
        <taxon>Eutheria</taxon>
        <taxon>Laurasiatheria</taxon>
        <taxon>Eulipotyphla</taxon>
        <taxon>Erinaceidae</taxon>
        <taxon>Erinaceinae</taxon>
        <taxon>Erinaceus</taxon>
    </lineage>
</organism>
<dbReference type="SUPFAM" id="SSF52540">
    <property type="entry name" value="P-loop containing nucleoside triphosphate hydrolases"/>
    <property type="match status" value="1"/>
</dbReference>
<dbReference type="InterPro" id="IPR045058">
    <property type="entry name" value="GIMA/IAN/Toc"/>
</dbReference>
<dbReference type="GeneID" id="103125053"/>
<dbReference type="eggNOG" id="ENOG502R7PE">
    <property type="taxonomic scope" value="Eukaryota"/>
</dbReference>
<dbReference type="AlphaFoldDB" id="A0A1S3AJ60"/>
<gene>
    <name evidence="6" type="primary">LOC103125053</name>
</gene>
<feature type="domain" description="AIG1-type G" evidence="4">
    <location>
        <begin position="7"/>
        <end position="209"/>
    </location>
</feature>
<dbReference type="PANTHER" id="PTHR10903:SF170">
    <property type="entry name" value="GTPASE IMAP FAMILY MEMBER 7"/>
    <property type="match status" value="1"/>
</dbReference>
<name>A0A1S3AJ60_ERIEU</name>
<dbReference type="InterPro" id="IPR027417">
    <property type="entry name" value="P-loop_NTPase"/>
</dbReference>
<dbReference type="PROSITE" id="PS51720">
    <property type="entry name" value="G_AIG1"/>
    <property type="match status" value="1"/>
</dbReference>
<dbReference type="CDD" id="cd01852">
    <property type="entry name" value="AIG1"/>
    <property type="match status" value="1"/>
</dbReference>
<evidence type="ECO:0000256" key="3">
    <source>
        <dbReference type="ARBA" id="ARBA00023134"/>
    </source>
</evidence>
<protein>
    <submittedName>
        <fullName evidence="6">GTPase IMAP family member 7-like</fullName>
    </submittedName>
</protein>
<proteinExistence type="inferred from homology"/>
<accession>A0A1S3AJ60</accession>
<comment type="similarity">
    <text evidence="1">Belongs to the TRAFAC class TrmE-Era-EngA-EngB-Septin-like GTPase superfamily. AIG1/Toc34/Toc159-like paraseptin GTPase family. IAN subfamily.</text>
</comment>
<dbReference type="FunFam" id="3.40.50.300:FF:000366">
    <property type="entry name" value="GTPase, IMAP family member 2"/>
    <property type="match status" value="1"/>
</dbReference>
<dbReference type="InterPro" id="IPR006703">
    <property type="entry name" value="G_AIG1"/>
</dbReference>
<dbReference type="Pfam" id="PF04548">
    <property type="entry name" value="AIG1"/>
    <property type="match status" value="1"/>
</dbReference>
<evidence type="ECO:0000256" key="1">
    <source>
        <dbReference type="ARBA" id="ARBA00008535"/>
    </source>
</evidence>
<dbReference type="OrthoDB" id="5985928at2759"/>
<dbReference type="Proteomes" id="UP001652624">
    <property type="component" value="Chromosome 8"/>
</dbReference>
<keyword evidence="3" id="KW-0342">GTP-binding</keyword>